<dbReference type="InterPro" id="IPR037171">
    <property type="entry name" value="NagB/RpiA_transferase-like"/>
</dbReference>
<dbReference type="InterPro" id="IPR050313">
    <property type="entry name" value="Carb_Metab_HTH_regulators"/>
</dbReference>
<organism evidence="8 9">
    <name type="scientific">Companilactobacillus bobalius</name>
    <dbReference type="NCBI Taxonomy" id="2801451"/>
    <lineage>
        <taxon>Bacteria</taxon>
        <taxon>Bacillati</taxon>
        <taxon>Bacillota</taxon>
        <taxon>Bacilli</taxon>
        <taxon>Lactobacillales</taxon>
        <taxon>Lactobacillaceae</taxon>
        <taxon>Companilactobacillus</taxon>
    </lineage>
</organism>
<dbReference type="GO" id="GO:0003677">
    <property type="term" value="F:DNA binding"/>
    <property type="evidence" value="ECO:0007669"/>
    <property type="project" value="UniProtKB-KW"/>
</dbReference>
<dbReference type="Pfam" id="PF00455">
    <property type="entry name" value="DeoRC"/>
    <property type="match status" value="1"/>
</dbReference>
<dbReference type="Gene3D" id="1.10.10.10">
    <property type="entry name" value="Winged helix-like DNA-binding domain superfamily/Winged helix DNA-binding domain"/>
    <property type="match status" value="1"/>
</dbReference>
<evidence type="ECO:0000256" key="6">
    <source>
        <dbReference type="ARBA" id="ARBA00024937"/>
    </source>
</evidence>
<comment type="caution">
    <text evidence="8">The sequence shown here is derived from an EMBL/GenBank/DDBJ whole genome shotgun (WGS) entry which is preliminary data.</text>
</comment>
<evidence type="ECO:0000256" key="4">
    <source>
        <dbReference type="ARBA" id="ARBA00023125"/>
    </source>
</evidence>
<dbReference type="PROSITE" id="PS51000">
    <property type="entry name" value="HTH_DEOR_2"/>
    <property type="match status" value="1"/>
</dbReference>
<name>A0A202FB02_9LACO</name>
<dbReference type="InterPro" id="IPR036390">
    <property type="entry name" value="WH_DNA-bd_sf"/>
</dbReference>
<dbReference type="Pfam" id="PF08220">
    <property type="entry name" value="HTH_DeoR"/>
    <property type="match status" value="1"/>
</dbReference>
<comment type="function">
    <text evidence="6">Repressor of the lactose catabolism operon. Galactose-6-phosphate is the inducer.</text>
</comment>
<dbReference type="InterPro" id="IPR014036">
    <property type="entry name" value="DeoR-like_C"/>
</dbReference>
<gene>
    <name evidence="8" type="ORF">LKACC16343_01537</name>
</gene>
<dbReference type="InterPro" id="IPR036388">
    <property type="entry name" value="WH-like_DNA-bd_sf"/>
</dbReference>
<dbReference type="EMBL" id="MYFM01000004">
    <property type="protein sequence ID" value="OVE97655.1"/>
    <property type="molecule type" value="Genomic_DNA"/>
</dbReference>
<accession>A0A202FB02</accession>
<keyword evidence="3" id="KW-0805">Transcription regulation</keyword>
<sequence length="263" mass="28850">MKNSISNVQERRSKLLEIVNKKGSMSVENLAEKLNVSEITIRRDLKVLSEMGVIGWRSGVATSTYGKSLSSTSLDVNAGSRVDQIKMKIAAAVPSFISESSTIFVNSSTLCWMAINQLASKRLTIITNNAHATESVHHPQTIIILTGGEIRYPKESLVGGVAIQLLSSMQSDYTIIGLDGVSIDGGLTTQNLYESQVNTTMIKRTKKKVICLADYRKIGVTSNYHVADIDDIDILITDSFANEKVIKSFRKRGIEVIQIQLGQ</sequence>
<proteinExistence type="predicted"/>
<dbReference type="SUPFAM" id="SSF46785">
    <property type="entry name" value="Winged helix' DNA-binding domain"/>
    <property type="match status" value="1"/>
</dbReference>
<keyword evidence="2" id="KW-0678">Repressor</keyword>
<reference evidence="8 9" key="1">
    <citation type="submission" date="2017-03" db="EMBL/GenBank/DDBJ databases">
        <title>Genome sequence of Lactobacillus bobalius KACC 16343.</title>
        <authorList>
            <person name="Chun J."/>
        </authorList>
    </citation>
    <scope>NUCLEOTIDE SEQUENCE [LARGE SCALE GENOMIC DNA]</scope>
    <source>
        <strain evidence="8 9">KACC 16343</strain>
    </source>
</reference>
<evidence type="ECO:0000256" key="3">
    <source>
        <dbReference type="ARBA" id="ARBA00023015"/>
    </source>
</evidence>
<dbReference type="SMART" id="SM01134">
    <property type="entry name" value="DeoRC"/>
    <property type="match status" value="1"/>
</dbReference>
<dbReference type="GO" id="GO:0003700">
    <property type="term" value="F:DNA-binding transcription factor activity"/>
    <property type="evidence" value="ECO:0007669"/>
    <property type="project" value="InterPro"/>
</dbReference>
<feature type="domain" description="HTH deoR-type" evidence="7">
    <location>
        <begin position="8"/>
        <end position="70"/>
    </location>
</feature>
<dbReference type="PANTHER" id="PTHR30363:SF4">
    <property type="entry name" value="GLYCEROL-3-PHOSPHATE REGULON REPRESSOR"/>
    <property type="match status" value="1"/>
</dbReference>
<dbReference type="Gene3D" id="3.40.50.1360">
    <property type="match status" value="1"/>
</dbReference>
<evidence type="ECO:0000313" key="9">
    <source>
        <dbReference type="Proteomes" id="UP000196232"/>
    </source>
</evidence>
<dbReference type="InterPro" id="IPR018356">
    <property type="entry name" value="Tscrpt_reg_HTH_DeoR_CS"/>
</dbReference>
<dbReference type="RefSeq" id="WP_056954997.1">
    <property type="nucleotide sequence ID" value="NZ_LNUA01000029.1"/>
</dbReference>
<dbReference type="PANTHER" id="PTHR30363">
    <property type="entry name" value="HTH-TYPE TRANSCRIPTIONAL REGULATOR SRLR-RELATED"/>
    <property type="match status" value="1"/>
</dbReference>
<evidence type="ECO:0000256" key="1">
    <source>
        <dbReference type="ARBA" id="ARBA00021390"/>
    </source>
</evidence>
<dbReference type="Proteomes" id="UP000196232">
    <property type="component" value="Unassembled WGS sequence"/>
</dbReference>
<evidence type="ECO:0000256" key="5">
    <source>
        <dbReference type="ARBA" id="ARBA00023163"/>
    </source>
</evidence>
<protein>
    <recommendedName>
        <fullName evidence="1">Lactose phosphotransferase system repressor</fullName>
    </recommendedName>
</protein>
<dbReference type="SMART" id="SM00420">
    <property type="entry name" value="HTH_DEOR"/>
    <property type="match status" value="1"/>
</dbReference>
<evidence type="ECO:0000259" key="7">
    <source>
        <dbReference type="PROSITE" id="PS51000"/>
    </source>
</evidence>
<dbReference type="AlphaFoldDB" id="A0A202FB02"/>
<keyword evidence="4" id="KW-0238">DNA-binding</keyword>
<dbReference type="PROSITE" id="PS00894">
    <property type="entry name" value="HTH_DEOR_1"/>
    <property type="match status" value="1"/>
</dbReference>
<dbReference type="InterPro" id="IPR001034">
    <property type="entry name" value="DeoR_HTH"/>
</dbReference>
<keyword evidence="5" id="KW-0804">Transcription</keyword>
<evidence type="ECO:0000313" key="8">
    <source>
        <dbReference type="EMBL" id="OVE97655.1"/>
    </source>
</evidence>
<dbReference type="SUPFAM" id="SSF100950">
    <property type="entry name" value="NagB/RpiA/CoA transferase-like"/>
    <property type="match status" value="1"/>
</dbReference>
<evidence type="ECO:0000256" key="2">
    <source>
        <dbReference type="ARBA" id="ARBA00022491"/>
    </source>
</evidence>